<accession>K5WN59</accession>
<keyword evidence="6 8" id="KW-0804">Transcription</keyword>
<dbReference type="GO" id="GO:0016592">
    <property type="term" value="C:mediator complex"/>
    <property type="evidence" value="ECO:0007669"/>
    <property type="project" value="UniProtKB-UniRule"/>
</dbReference>
<protein>
    <recommendedName>
        <fullName evidence="3 8">Mediator of RNA polymerase II transcription subunit 21</fullName>
    </recommendedName>
</protein>
<comment type="subcellular location">
    <subcellularLocation>
        <location evidence="1 8">Nucleus</location>
    </subcellularLocation>
</comment>
<evidence type="ECO:0000313" key="10">
    <source>
        <dbReference type="EMBL" id="EKM60654.1"/>
    </source>
</evidence>
<comment type="function">
    <text evidence="8">Component of the Mediator complex, a coactivator involved in the regulated transcription of nearly all RNA polymerase II-dependent genes. Mediator functions as a bridge to convey information from gene-specific regulatory proteins to the basal RNA polymerase II transcription machinery. Mediator is recruited to promoters by direct interactions with regulatory proteins and serves as a scaffold for the assembly of a functional preinitiation complex with RNA polymerase II and the general transcription factors.</text>
</comment>
<evidence type="ECO:0000256" key="8">
    <source>
        <dbReference type="RuleBase" id="RU366036"/>
    </source>
</evidence>
<organism evidence="10 11">
    <name type="scientific">Phanerochaete carnosa (strain HHB-10118-sp)</name>
    <name type="common">White-rot fungus</name>
    <name type="synonym">Peniophora carnosa</name>
    <dbReference type="NCBI Taxonomy" id="650164"/>
    <lineage>
        <taxon>Eukaryota</taxon>
        <taxon>Fungi</taxon>
        <taxon>Dikarya</taxon>
        <taxon>Basidiomycota</taxon>
        <taxon>Agaricomycotina</taxon>
        <taxon>Agaricomycetes</taxon>
        <taxon>Polyporales</taxon>
        <taxon>Phanerochaetaceae</taxon>
        <taxon>Phanerochaete</taxon>
    </lineage>
</organism>
<dbReference type="SUPFAM" id="SSF140718">
    <property type="entry name" value="Mediator hinge subcomplex-like"/>
    <property type="match status" value="1"/>
</dbReference>
<evidence type="ECO:0000256" key="1">
    <source>
        <dbReference type="ARBA" id="ARBA00004123"/>
    </source>
</evidence>
<dbReference type="GeneID" id="18913881"/>
<dbReference type="EMBL" id="JH930468">
    <property type="protein sequence ID" value="EKM60654.1"/>
    <property type="molecule type" value="Genomic_DNA"/>
</dbReference>
<evidence type="ECO:0000256" key="5">
    <source>
        <dbReference type="ARBA" id="ARBA00023159"/>
    </source>
</evidence>
<evidence type="ECO:0000256" key="6">
    <source>
        <dbReference type="ARBA" id="ARBA00023163"/>
    </source>
</evidence>
<dbReference type="HOGENOM" id="CLU_094271_2_0_1"/>
<dbReference type="InterPro" id="IPR037212">
    <property type="entry name" value="Med7/Med21-like"/>
</dbReference>
<dbReference type="PANTHER" id="PTHR13381">
    <property type="entry name" value="RNA POLYMERASE II HOLOENZYME COMPONENT SRB7"/>
    <property type="match status" value="1"/>
</dbReference>
<dbReference type="RefSeq" id="XP_007390102.1">
    <property type="nucleotide sequence ID" value="XM_007390040.1"/>
</dbReference>
<evidence type="ECO:0000256" key="9">
    <source>
        <dbReference type="SAM" id="Coils"/>
    </source>
</evidence>
<evidence type="ECO:0000256" key="2">
    <source>
        <dbReference type="ARBA" id="ARBA00005770"/>
    </source>
</evidence>
<keyword evidence="5 8" id="KW-0010">Activator</keyword>
<sequence length="122" mass="13936">MSSSIAYLTSRANFMQVSEDVPVTKARNPEKVDSPDVFEENKKELVTDLLVKAKQVEYLINSLPEPESEEAQAMRLQDLERQMTEADDDYVRAVNRAKNLHRRISEVLRDMLDEPDGLDNPG</sequence>
<dbReference type="PANTHER" id="PTHR13381:SF0">
    <property type="entry name" value="MEDIATOR OF RNA POLYMERASE II TRANSCRIPTION SUBUNIT 21"/>
    <property type="match status" value="1"/>
</dbReference>
<dbReference type="GO" id="GO:0003712">
    <property type="term" value="F:transcription coregulator activity"/>
    <property type="evidence" value="ECO:0007669"/>
    <property type="project" value="TreeGrafter"/>
</dbReference>
<dbReference type="InterPro" id="IPR021384">
    <property type="entry name" value="Mediator_Med21"/>
</dbReference>
<evidence type="ECO:0000256" key="7">
    <source>
        <dbReference type="ARBA" id="ARBA00023242"/>
    </source>
</evidence>
<dbReference type="OrthoDB" id="526653at2759"/>
<gene>
    <name evidence="10" type="ORF">PHACADRAFT_246695</name>
</gene>
<dbReference type="Pfam" id="PF11221">
    <property type="entry name" value="Med21"/>
    <property type="match status" value="1"/>
</dbReference>
<reference evidence="10 11" key="1">
    <citation type="journal article" date="2012" name="BMC Genomics">
        <title>Comparative genomics of the white-rot fungi, Phanerochaete carnosa and P. chrysosporium, to elucidate the genetic basis of the distinct wood types they colonize.</title>
        <authorList>
            <person name="Suzuki H."/>
            <person name="MacDonald J."/>
            <person name="Syed K."/>
            <person name="Salamov A."/>
            <person name="Hori C."/>
            <person name="Aerts A."/>
            <person name="Henrissat B."/>
            <person name="Wiebenga A."/>
            <person name="vanKuyk P.A."/>
            <person name="Barry K."/>
            <person name="Lindquist E."/>
            <person name="LaButti K."/>
            <person name="Lapidus A."/>
            <person name="Lucas S."/>
            <person name="Coutinho P."/>
            <person name="Gong Y."/>
            <person name="Samejima M."/>
            <person name="Mahadevan R."/>
            <person name="Abou-Zaid M."/>
            <person name="de Vries R.P."/>
            <person name="Igarashi K."/>
            <person name="Yadav J.S."/>
            <person name="Grigoriev I.V."/>
            <person name="Master E.R."/>
        </authorList>
    </citation>
    <scope>NUCLEOTIDE SEQUENCE [LARGE SCALE GENOMIC DNA]</scope>
    <source>
        <strain evidence="10 11">HHB-10118-sp</strain>
    </source>
</reference>
<dbReference type="STRING" id="650164.K5WN59"/>
<name>K5WN59_PHACS</name>
<keyword evidence="9" id="KW-0175">Coiled coil</keyword>
<proteinExistence type="inferred from homology"/>
<dbReference type="Proteomes" id="UP000008370">
    <property type="component" value="Unassembled WGS sequence"/>
</dbReference>
<keyword evidence="4 8" id="KW-0805">Transcription regulation</keyword>
<comment type="subunit">
    <text evidence="8">Component of the Mediator complex.</text>
</comment>
<dbReference type="InParanoid" id="K5WN59"/>
<dbReference type="Gene3D" id="6.10.280.10">
    <property type="entry name" value="Mediator complex, subunit Med21"/>
    <property type="match status" value="1"/>
</dbReference>
<dbReference type="GO" id="GO:0006357">
    <property type="term" value="P:regulation of transcription by RNA polymerase II"/>
    <property type="evidence" value="ECO:0007669"/>
    <property type="project" value="TreeGrafter"/>
</dbReference>
<feature type="coiled-coil region" evidence="9">
    <location>
        <begin position="69"/>
        <end position="96"/>
    </location>
</feature>
<evidence type="ECO:0000256" key="4">
    <source>
        <dbReference type="ARBA" id="ARBA00023015"/>
    </source>
</evidence>
<dbReference type="AlphaFoldDB" id="K5WN59"/>
<keyword evidence="7 8" id="KW-0539">Nucleus</keyword>
<keyword evidence="11" id="KW-1185">Reference proteome</keyword>
<comment type="similarity">
    <text evidence="2 8">Belongs to the Mediator complex subunit 21 family.</text>
</comment>
<evidence type="ECO:0000256" key="3">
    <source>
        <dbReference type="ARBA" id="ARBA00019691"/>
    </source>
</evidence>
<dbReference type="KEGG" id="pco:PHACADRAFT_246695"/>
<evidence type="ECO:0000313" key="11">
    <source>
        <dbReference type="Proteomes" id="UP000008370"/>
    </source>
</evidence>